<dbReference type="NCBIfam" id="TIGR00179">
    <property type="entry name" value="murB"/>
    <property type="match status" value="1"/>
</dbReference>
<comment type="catalytic activity">
    <reaction evidence="15 16">
        <text>UDP-N-acetyl-alpha-D-muramate + NADP(+) = UDP-N-acetyl-3-O-(1-carboxyvinyl)-alpha-D-glucosamine + NADPH + H(+)</text>
        <dbReference type="Rhea" id="RHEA:12248"/>
        <dbReference type="ChEBI" id="CHEBI:15378"/>
        <dbReference type="ChEBI" id="CHEBI:57783"/>
        <dbReference type="ChEBI" id="CHEBI:58349"/>
        <dbReference type="ChEBI" id="CHEBI:68483"/>
        <dbReference type="ChEBI" id="CHEBI:70757"/>
        <dbReference type="EC" id="1.3.1.98"/>
    </reaction>
</comment>
<dbReference type="UniPathway" id="UPA00219"/>
<evidence type="ECO:0000256" key="13">
    <source>
        <dbReference type="ARBA" id="ARBA00023306"/>
    </source>
</evidence>
<dbReference type="PATRIC" id="fig|1703780.3.peg.2966"/>
<dbReference type="GO" id="GO:0008762">
    <property type="term" value="F:UDP-N-acetylmuramate dehydrogenase activity"/>
    <property type="evidence" value="ECO:0007669"/>
    <property type="project" value="UniProtKB-UniRule"/>
</dbReference>
<dbReference type="NCBIfam" id="NF010480">
    <property type="entry name" value="PRK13905.1"/>
    <property type="match status" value="1"/>
</dbReference>
<dbReference type="GO" id="GO:0071555">
    <property type="term" value="P:cell wall organization"/>
    <property type="evidence" value="ECO:0007669"/>
    <property type="project" value="UniProtKB-KW"/>
</dbReference>
<evidence type="ECO:0000256" key="4">
    <source>
        <dbReference type="ARBA" id="ARBA00004752"/>
    </source>
</evidence>
<evidence type="ECO:0000313" key="19">
    <source>
        <dbReference type="Proteomes" id="UP000051096"/>
    </source>
</evidence>
<evidence type="ECO:0000256" key="8">
    <source>
        <dbReference type="ARBA" id="ARBA00022827"/>
    </source>
</evidence>
<organism evidence="18 19">
    <name type="scientific">candidate division WOR_3 bacterium SM23_60</name>
    <dbReference type="NCBI Taxonomy" id="1703780"/>
    <lineage>
        <taxon>Bacteria</taxon>
        <taxon>Bacteria division WOR-3</taxon>
    </lineage>
</organism>
<keyword evidence="10 16" id="KW-0133">Cell shape</keyword>
<comment type="caution">
    <text evidence="18">The sequence shown here is derived from an EMBL/GenBank/DDBJ whole genome shotgun (WGS) entry which is preliminary data.</text>
</comment>
<evidence type="ECO:0000256" key="12">
    <source>
        <dbReference type="ARBA" id="ARBA00023002"/>
    </source>
</evidence>
<dbReference type="GO" id="GO:0051301">
    <property type="term" value="P:cell division"/>
    <property type="evidence" value="ECO:0007669"/>
    <property type="project" value="UniProtKB-KW"/>
</dbReference>
<sequence>MRTCTFFGITGTRLVKNEPLKKHTSFHIGGKASYFVYVSSKRALARVLQTIKKRKMRYFIIGSGTNVLFSDKGFAGVIIKLSGIFKKIRKKGNYFICGGGAAIDTFLRTVVQQKFGGAEFLVGIPGTIGGGIKGNAGAFGKSFADITRQIYIMNEKGEEKCLNHTAIGFGYRTTRLRQSIVVLTAVFELKRKNRTRIKSLMARNRAQRLKQMPRGFSAGSFFKNPLPNTAGALIESCGLKGCRIGDAEVSTHHANWIINRGEAKASDVVQLARMIQRTVKRKRGIVLQPEVQILR</sequence>
<evidence type="ECO:0000256" key="10">
    <source>
        <dbReference type="ARBA" id="ARBA00022960"/>
    </source>
</evidence>
<evidence type="ECO:0000256" key="6">
    <source>
        <dbReference type="ARBA" id="ARBA00022618"/>
    </source>
</evidence>
<protein>
    <recommendedName>
        <fullName evidence="16">UDP-N-acetylenolpyruvoylglucosamine reductase</fullName>
        <ecNumber evidence="16">1.3.1.98</ecNumber>
    </recommendedName>
    <alternativeName>
        <fullName evidence="16">UDP-N-acetylmuramate dehydrogenase</fullName>
    </alternativeName>
</protein>
<feature type="active site" evidence="16">
    <location>
        <position position="172"/>
    </location>
</feature>
<keyword evidence="5 16" id="KW-0963">Cytoplasm</keyword>
<comment type="subcellular location">
    <subcellularLocation>
        <location evidence="3 16">Cytoplasm</location>
    </subcellularLocation>
</comment>
<dbReference type="GO" id="GO:0008360">
    <property type="term" value="P:regulation of cell shape"/>
    <property type="evidence" value="ECO:0007669"/>
    <property type="project" value="UniProtKB-KW"/>
</dbReference>
<dbReference type="Pfam" id="PF02873">
    <property type="entry name" value="MurB_C"/>
    <property type="match status" value="1"/>
</dbReference>
<dbReference type="PANTHER" id="PTHR21071:SF4">
    <property type="entry name" value="UDP-N-ACETYLENOLPYRUVOYLGLUCOSAMINE REDUCTASE"/>
    <property type="match status" value="1"/>
</dbReference>
<evidence type="ECO:0000259" key="17">
    <source>
        <dbReference type="PROSITE" id="PS51387"/>
    </source>
</evidence>
<dbReference type="PROSITE" id="PS51387">
    <property type="entry name" value="FAD_PCMH"/>
    <property type="match status" value="1"/>
</dbReference>
<gene>
    <name evidence="16" type="primary">murB</name>
    <name evidence="18" type="ORF">AMJ87_00970</name>
</gene>
<keyword evidence="6 16" id="KW-0132">Cell division</keyword>
<evidence type="ECO:0000256" key="16">
    <source>
        <dbReference type="HAMAP-Rule" id="MF_00037"/>
    </source>
</evidence>
<comment type="function">
    <text evidence="2 16">Cell wall formation.</text>
</comment>
<name>A0A0S8GLD0_UNCW3</name>
<dbReference type="InterPro" id="IPR006094">
    <property type="entry name" value="Oxid_FAD_bind_N"/>
</dbReference>
<evidence type="ECO:0000256" key="9">
    <source>
        <dbReference type="ARBA" id="ARBA00022857"/>
    </source>
</evidence>
<dbReference type="InterPro" id="IPR003170">
    <property type="entry name" value="MurB"/>
</dbReference>
<keyword evidence="14 16" id="KW-0961">Cell wall biogenesis/degradation</keyword>
<evidence type="ECO:0000256" key="7">
    <source>
        <dbReference type="ARBA" id="ARBA00022630"/>
    </source>
</evidence>
<accession>A0A0S8GLD0</accession>
<comment type="pathway">
    <text evidence="4 16">Cell wall biogenesis; peptidoglycan biosynthesis.</text>
</comment>
<feature type="active site" evidence="16">
    <location>
        <position position="290"/>
    </location>
</feature>
<dbReference type="InterPro" id="IPR036635">
    <property type="entry name" value="MurB_C_sf"/>
</dbReference>
<dbReference type="InterPro" id="IPR011601">
    <property type="entry name" value="MurB_C"/>
</dbReference>
<dbReference type="HAMAP" id="MF_00037">
    <property type="entry name" value="MurB"/>
    <property type="match status" value="1"/>
</dbReference>
<evidence type="ECO:0000313" key="18">
    <source>
        <dbReference type="EMBL" id="KPK73726.1"/>
    </source>
</evidence>
<keyword evidence="9 16" id="KW-0521">NADP</keyword>
<keyword evidence="7 16" id="KW-0285">Flavoprotein</keyword>
<keyword evidence="11 16" id="KW-0573">Peptidoglycan synthesis</keyword>
<proteinExistence type="inferred from homology"/>
<evidence type="ECO:0000256" key="15">
    <source>
        <dbReference type="ARBA" id="ARBA00048914"/>
    </source>
</evidence>
<comment type="similarity">
    <text evidence="16">Belongs to the MurB family.</text>
</comment>
<dbReference type="SUPFAM" id="SSF56176">
    <property type="entry name" value="FAD-binding/transporter-associated domain-like"/>
    <property type="match status" value="1"/>
</dbReference>
<keyword evidence="13 16" id="KW-0131">Cell cycle</keyword>
<dbReference type="GO" id="GO:0009252">
    <property type="term" value="P:peptidoglycan biosynthetic process"/>
    <property type="evidence" value="ECO:0007669"/>
    <property type="project" value="UniProtKB-UniRule"/>
</dbReference>
<dbReference type="GO" id="GO:0005829">
    <property type="term" value="C:cytosol"/>
    <property type="evidence" value="ECO:0007669"/>
    <property type="project" value="TreeGrafter"/>
</dbReference>
<dbReference type="InterPro" id="IPR016167">
    <property type="entry name" value="FAD-bd_PCMH_sub1"/>
</dbReference>
<feature type="domain" description="FAD-binding PCMH-type" evidence="17">
    <location>
        <begin position="28"/>
        <end position="192"/>
    </location>
</feature>
<dbReference type="Gene3D" id="3.30.43.10">
    <property type="entry name" value="Uridine Diphospho-n-acetylenolpyruvylglucosamine Reductase, domain 2"/>
    <property type="match status" value="1"/>
</dbReference>
<dbReference type="EC" id="1.3.1.98" evidence="16"/>
<dbReference type="Gene3D" id="3.30.465.10">
    <property type="match status" value="1"/>
</dbReference>
<comment type="cofactor">
    <cofactor evidence="1 16">
        <name>FAD</name>
        <dbReference type="ChEBI" id="CHEBI:57692"/>
    </cofactor>
</comment>
<reference evidence="18 19" key="1">
    <citation type="journal article" date="2015" name="Microbiome">
        <title>Genomic resolution of linkages in carbon, nitrogen, and sulfur cycling among widespread estuary sediment bacteria.</title>
        <authorList>
            <person name="Baker B.J."/>
            <person name="Lazar C.S."/>
            <person name="Teske A.P."/>
            <person name="Dick G.J."/>
        </authorList>
    </citation>
    <scope>NUCLEOTIDE SEQUENCE [LARGE SCALE GENOMIC DNA]</scope>
    <source>
        <strain evidence="18">SM23_60</strain>
    </source>
</reference>
<dbReference type="Pfam" id="PF01565">
    <property type="entry name" value="FAD_binding_4"/>
    <property type="match status" value="1"/>
</dbReference>
<evidence type="ECO:0000256" key="2">
    <source>
        <dbReference type="ARBA" id="ARBA00003921"/>
    </source>
</evidence>
<evidence type="ECO:0000256" key="5">
    <source>
        <dbReference type="ARBA" id="ARBA00022490"/>
    </source>
</evidence>
<dbReference type="Gene3D" id="3.90.78.10">
    <property type="entry name" value="UDP-N-acetylenolpyruvoylglucosamine reductase, C-terminal domain"/>
    <property type="match status" value="1"/>
</dbReference>
<evidence type="ECO:0000256" key="11">
    <source>
        <dbReference type="ARBA" id="ARBA00022984"/>
    </source>
</evidence>
<dbReference type="EMBL" id="LJUO01000004">
    <property type="protein sequence ID" value="KPK73726.1"/>
    <property type="molecule type" value="Genomic_DNA"/>
</dbReference>
<dbReference type="InterPro" id="IPR036318">
    <property type="entry name" value="FAD-bd_PCMH-like_sf"/>
</dbReference>
<dbReference type="Proteomes" id="UP000051096">
    <property type="component" value="Unassembled WGS sequence"/>
</dbReference>
<dbReference type="GO" id="GO:0071949">
    <property type="term" value="F:FAD binding"/>
    <property type="evidence" value="ECO:0007669"/>
    <property type="project" value="InterPro"/>
</dbReference>
<dbReference type="InterPro" id="IPR016169">
    <property type="entry name" value="FAD-bd_PCMH_sub2"/>
</dbReference>
<dbReference type="PANTHER" id="PTHR21071">
    <property type="entry name" value="UDP-N-ACETYLENOLPYRUVOYLGLUCOSAMINE REDUCTASE"/>
    <property type="match status" value="1"/>
</dbReference>
<dbReference type="SUPFAM" id="SSF56194">
    <property type="entry name" value="Uridine diphospho-N-Acetylenolpyruvylglucosamine reductase, MurB, C-terminal domain"/>
    <property type="match status" value="1"/>
</dbReference>
<dbReference type="InterPro" id="IPR016166">
    <property type="entry name" value="FAD-bd_PCMH"/>
</dbReference>
<feature type="active site" description="Proton donor" evidence="16">
    <location>
        <position position="220"/>
    </location>
</feature>
<dbReference type="AlphaFoldDB" id="A0A0S8GLD0"/>
<keyword evidence="12 16" id="KW-0560">Oxidoreductase</keyword>
<keyword evidence="8 16" id="KW-0274">FAD</keyword>
<evidence type="ECO:0000256" key="14">
    <source>
        <dbReference type="ARBA" id="ARBA00023316"/>
    </source>
</evidence>
<evidence type="ECO:0000256" key="1">
    <source>
        <dbReference type="ARBA" id="ARBA00001974"/>
    </source>
</evidence>
<evidence type="ECO:0000256" key="3">
    <source>
        <dbReference type="ARBA" id="ARBA00004496"/>
    </source>
</evidence>